<comment type="caution">
    <text evidence="4">The sequence shown here is derived from an EMBL/GenBank/DDBJ whole genome shotgun (WGS) entry which is preliminary data.</text>
</comment>
<dbReference type="Proteomes" id="UP001235343">
    <property type="component" value="Unassembled WGS sequence"/>
</dbReference>
<evidence type="ECO:0000256" key="3">
    <source>
        <dbReference type="HAMAP-Rule" id="MF_01539"/>
    </source>
</evidence>
<keyword evidence="3" id="KW-0067">ATP-binding</keyword>
<dbReference type="PANTHER" id="PTHR37825:SF1">
    <property type="entry name" value="TRNA(MET) CYTIDINE ACETATE LIGASE"/>
    <property type="match status" value="1"/>
</dbReference>
<dbReference type="Gene3D" id="3.40.50.620">
    <property type="entry name" value="HUPs"/>
    <property type="match status" value="1"/>
</dbReference>
<accession>A0ABT7L7A8</accession>
<dbReference type="SUPFAM" id="SSF52374">
    <property type="entry name" value="Nucleotidylyl transferase"/>
    <property type="match status" value="1"/>
</dbReference>
<sequence length="404" mass="46194">MKACGLIVEYNPYHNGHQYHLEQSKQITAADCTIAVMSGNFLQRGEPAIIDKFSRAKIAIEQGVDLVVELPFVYAVQNSDLFSRGAVLTLGALNASTLCFGSEHGEIHTFIEAFDLYQNNQEEYTRVLKDNLSTGLSFPEASKYAYASIGLTTGNVDLSQPNNILGFSYVKSIFSTNQSIKPITIKRHKNSFHQQDITHPIASATSIRKELLASDQISKLAESTLPETTKKELTNYYKHTGIWHHWEQYFSILQYRVLTMTDKELGNIHGVEEGLENRLKRTASKVTSFVSWMEQLKTKRYTWTRLQRVFVHILTNTTKETIKHLSQNTHLPYIRLLGMSEQGQAYLKEIKSKRETPIITGFKKNFHPMLDADERATDAFYSVLEPGQRIRLRKQEFEPPIIHF</sequence>
<keyword evidence="5" id="KW-1185">Reference proteome</keyword>
<keyword evidence="3" id="KW-0820">tRNA-binding</keyword>
<dbReference type="EMBL" id="JASTZU010000038">
    <property type="protein sequence ID" value="MDL4841279.1"/>
    <property type="molecule type" value="Genomic_DNA"/>
</dbReference>
<protein>
    <recommendedName>
        <fullName evidence="3">tRNA(Met) cytidine acetate ligase</fullName>
        <ecNumber evidence="3">6.3.4.-</ecNumber>
    </recommendedName>
</protein>
<comment type="similarity">
    <text evidence="3">Belongs to the TmcAL family.</text>
</comment>
<comment type="caution">
    <text evidence="3">Lacks conserved residue(s) required for the propagation of feature annotation.</text>
</comment>
<comment type="catalytic activity">
    <reaction evidence="3">
        <text>cytidine(34) in elongator tRNA(Met) + acetate + ATP = N(4)-acetylcytidine(34) in elongator tRNA(Met) + AMP + diphosphate</text>
        <dbReference type="Rhea" id="RHEA:58144"/>
        <dbReference type="Rhea" id="RHEA-COMP:10693"/>
        <dbReference type="Rhea" id="RHEA-COMP:10694"/>
        <dbReference type="ChEBI" id="CHEBI:30089"/>
        <dbReference type="ChEBI" id="CHEBI:30616"/>
        <dbReference type="ChEBI" id="CHEBI:33019"/>
        <dbReference type="ChEBI" id="CHEBI:74900"/>
        <dbReference type="ChEBI" id="CHEBI:82748"/>
        <dbReference type="ChEBI" id="CHEBI:456215"/>
    </reaction>
</comment>
<keyword evidence="3" id="KW-0963">Cytoplasm</keyword>
<proteinExistence type="inferred from homology"/>
<evidence type="ECO:0000256" key="2">
    <source>
        <dbReference type="ARBA" id="ARBA00022694"/>
    </source>
</evidence>
<feature type="binding site" evidence="3">
    <location>
        <position position="187"/>
    </location>
    <ligand>
        <name>ATP</name>
        <dbReference type="ChEBI" id="CHEBI:30616"/>
    </ligand>
</feature>
<comment type="subcellular location">
    <subcellularLocation>
        <location evidence="3">Cytoplasm</location>
    </subcellularLocation>
</comment>
<feature type="binding site" evidence="3">
    <location>
        <begin position="7"/>
        <end position="20"/>
    </location>
    <ligand>
        <name>ATP</name>
        <dbReference type="ChEBI" id="CHEBI:30616"/>
    </ligand>
</feature>
<keyword evidence="1 3" id="KW-0436">Ligase</keyword>
<dbReference type="Pfam" id="PF05636">
    <property type="entry name" value="HIGH_NTase1"/>
    <property type="match status" value="1"/>
</dbReference>
<dbReference type="InterPro" id="IPR008513">
    <property type="entry name" value="tRNA(Met)_cyd_acetate_ligase"/>
</dbReference>
<evidence type="ECO:0000313" key="4">
    <source>
        <dbReference type="EMBL" id="MDL4841279.1"/>
    </source>
</evidence>
<feature type="binding site" evidence="3">
    <location>
        <position position="162"/>
    </location>
    <ligand>
        <name>ATP</name>
        <dbReference type="ChEBI" id="CHEBI:30616"/>
    </ligand>
</feature>
<evidence type="ECO:0000256" key="1">
    <source>
        <dbReference type="ARBA" id="ARBA00022598"/>
    </source>
</evidence>
<dbReference type="EC" id="6.3.4.-" evidence="3"/>
<organism evidence="4 5">
    <name type="scientific">Aquibacillus rhizosphaerae</name>
    <dbReference type="NCBI Taxonomy" id="3051431"/>
    <lineage>
        <taxon>Bacteria</taxon>
        <taxon>Bacillati</taxon>
        <taxon>Bacillota</taxon>
        <taxon>Bacilli</taxon>
        <taxon>Bacillales</taxon>
        <taxon>Bacillaceae</taxon>
        <taxon>Aquibacillus</taxon>
    </lineage>
</organism>
<evidence type="ECO:0000313" key="5">
    <source>
        <dbReference type="Proteomes" id="UP001235343"/>
    </source>
</evidence>
<gene>
    <name evidence="3" type="primary">tmcAL</name>
    <name evidence="4" type="ORF">QQS35_12580</name>
</gene>
<name>A0ABT7L7A8_9BACI</name>
<dbReference type="PANTHER" id="PTHR37825">
    <property type="entry name" value="TRNA(MET) CYTIDINE ACETATE LIGASE"/>
    <property type="match status" value="1"/>
</dbReference>
<keyword evidence="2 3" id="KW-0819">tRNA processing</keyword>
<feature type="binding site" evidence="3">
    <location>
        <position position="101"/>
    </location>
    <ligand>
        <name>ATP</name>
        <dbReference type="ChEBI" id="CHEBI:30616"/>
    </ligand>
</feature>
<comment type="function">
    <text evidence="3">Catalyzes the formation of N(4)-acetylcytidine (ac(4)C) at the wobble position of elongator tRNA(Met), using acetate and ATP as substrates. First activates an acetate ion to form acetyladenylate (Ac-AMP) and then transfers the acetyl group to tRNA to form ac(4)C34.</text>
</comment>
<dbReference type="NCBIfam" id="NF010191">
    <property type="entry name" value="PRK13670.1"/>
    <property type="match status" value="1"/>
</dbReference>
<dbReference type="RefSeq" id="WP_285932504.1">
    <property type="nucleotide sequence ID" value="NZ_JASTZU010000038.1"/>
</dbReference>
<reference evidence="4 5" key="1">
    <citation type="submission" date="2023-06" db="EMBL/GenBank/DDBJ databases">
        <title>Aquibacillus rhizosphaerae LR5S19.</title>
        <authorList>
            <person name="Sun J.-Q."/>
        </authorList>
    </citation>
    <scope>NUCLEOTIDE SEQUENCE [LARGE SCALE GENOMIC DNA]</scope>
    <source>
        <strain evidence="4 5">LR5S19</strain>
    </source>
</reference>
<keyword evidence="3" id="KW-0547">Nucleotide-binding</keyword>
<keyword evidence="3" id="KW-0694">RNA-binding</keyword>
<dbReference type="HAMAP" id="MF_01539">
    <property type="entry name" value="TmcAL"/>
    <property type="match status" value="1"/>
</dbReference>
<dbReference type="InterPro" id="IPR014729">
    <property type="entry name" value="Rossmann-like_a/b/a_fold"/>
</dbReference>